<feature type="chain" id="PRO_5042256278" description="Lipoprotein" evidence="1">
    <location>
        <begin position="21"/>
        <end position="174"/>
    </location>
</feature>
<dbReference type="WBParaSite" id="MBELARI_LOCUS13833">
    <property type="protein sequence ID" value="MBELARI_LOCUS13833"/>
    <property type="gene ID" value="MBELARI_LOCUS13833"/>
</dbReference>
<name>A0AAF3EIM0_9BILA</name>
<keyword evidence="1" id="KW-0732">Signal</keyword>
<evidence type="ECO:0008006" key="4">
    <source>
        <dbReference type="Google" id="ProtNLM"/>
    </source>
</evidence>
<proteinExistence type="predicted"/>
<protein>
    <recommendedName>
        <fullName evidence="4">Lipoprotein</fullName>
    </recommendedName>
</protein>
<evidence type="ECO:0000313" key="2">
    <source>
        <dbReference type="Proteomes" id="UP000887575"/>
    </source>
</evidence>
<evidence type="ECO:0000313" key="3">
    <source>
        <dbReference type="WBParaSite" id="MBELARI_LOCUS13833"/>
    </source>
</evidence>
<dbReference type="AlphaFoldDB" id="A0AAF3EIM0"/>
<accession>A0AAF3EIM0</accession>
<organism evidence="2 3">
    <name type="scientific">Mesorhabditis belari</name>
    <dbReference type="NCBI Taxonomy" id="2138241"/>
    <lineage>
        <taxon>Eukaryota</taxon>
        <taxon>Metazoa</taxon>
        <taxon>Ecdysozoa</taxon>
        <taxon>Nematoda</taxon>
        <taxon>Chromadorea</taxon>
        <taxon>Rhabditida</taxon>
        <taxon>Rhabditina</taxon>
        <taxon>Rhabditomorpha</taxon>
        <taxon>Rhabditoidea</taxon>
        <taxon>Rhabditidae</taxon>
        <taxon>Mesorhabditinae</taxon>
        <taxon>Mesorhabditis</taxon>
    </lineage>
</organism>
<reference evidence="3" key="1">
    <citation type="submission" date="2024-02" db="UniProtKB">
        <authorList>
            <consortium name="WormBaseParasite"/>
        </authorList>
    </citation>
    <scope>IDENTIFICATION</scope>
</reference>
<sequence>MQIVRGLLLTIACLIVVATCRRSEETVKSQDGRPKVTKEDTTVSFGVLDRQIDADLSCSGTFEISPNSSGFLLYPGWIDDPPSIVLTSELTQRGDVRMKIDSRDTDFWVLYVTDTLNKDGSLMATGYHWFSLPRNEQDGCEYEFYSGSIPVPNERSTDSKLFLLKTKWEFLAHK</sequence>
<evidence type="ECO:0000256" key="1">
    <source>
        <dbReference type="SAM" id="SignalP"/>
    </source>
</evidence>
<keyword evidence="2" id="KW-1185">Reference proteome</keyword>
<dbReference type="Proteomes" id="UP000887575">
    <property type="component" value="Unassembled WGS sequence"/>
</dbReference>
<feature type="signal peptide" evidence="1">
    <location>
        <begin position="1"/>
        <end position="20"/>
    </location>
</feature>